<keyword evidence="2" id="KW-0812">Transmembrane</keyword>
<evidence type="ECO:0000256" key="1">
    <source>
        <dbReference type="SAM" id="MobiDB-lite"/>
    </source>
</evidence>
<reference evidence="4" key="1">
    <citation type="submission" date="2017-01" db="EMBL/GenBank/DDBJ databases">
        <title>Comparative genomics of anhydrobiosis in the tardigrade Hypsibius dujardini.</title>
        <authorList>
            <person name="Yoshida Y."/>
            <person name="Koutsovoulos G."/>
            <person name="Laetsch D."/>
            <person name="Stevens L."/>
            <person name="Kumar S."/>
            <person name="Horikawa D."/>
            <person name="Ishino K."/>
            <person name="Komine S."/>
            <person name="Tomita M."/>
            <person name="Blaxter M."/>
            <person name="Arakawa K."/>
        </authorList>
    </citation>
    <scope>NUCLEOTIDE SEQUENCE [LARGE SCALE GENOMIC DNA]</scope>
    <source>
        <strain evidence="4">Z151</strain>
    </source>
</reference>
<feature type="transmembrane region" description="Helical" evidence="2">
    <location>
        <begin position="254"/>
        <end position="281"/>
    </location>
</feature>
<dbReference type="InterPro" id="IPR038900">
    <property type="entry name" value="TMC"/>
</dbReference>
<comment type="caution">
    <text evidence="3">The sequence shown here is derived from an EMBL/GenBank/DDBJ whole genome shotgun (WGS) entry which is preliminary data.</text>
</comment>
<proteinExistence type="predicted"/>
<dbReference type="GO" id="GO:0005886">
    <property type="term" value="C:plasma membrane"/>
    <property type="evidence" value="ECO:0007669"/>
    <property type="project" value="InterPro"/>
</dbReference>
<feature type="compositionally biased region" description="Basic and acidic residues" evidence="1">
    <location>
        <begin position="1"/>
        <end position="17"/>
    </location>
</feature>
<feature type="compositionally biased region" description="Acidic residues" evidence="1">
    <location>
        <begin position="66"/>
        <end position="76"/>
    </location>
</feature>
<sequence>MARRQPKEPPADYDHESSVTYSGLSSQSENYGMNSNTRMPSQSERSTTTDDDSYTDDSDGSYTDESYTDSESDSSFEWDDVDALHEPNIIEAMKKFQGHQALQQVMYNSMTVRRKAGRQRVPIVDEVTGQTDFVAPLEYNPDNAEDVDGIQMHPIEVPLGRTVSQFVEAVETKPDVAPIQASSLRDSIVPLSQKRKELLKIREQLGPTLNVLAPRQQASRLKADFDRALENFLHFFKPFRSTLKWIDSHYGADVFSYFGFVLWIMTTNLLTLGVTFFFGMIPSLIWHDGNADKATAVLPRENVSYRAQDILTTGFKIRKQE</sequence>
<dbReference type="EMBL" id="MTYJ01000351">
    <property type="protein sequence ID" value="OWA53852.1"/>
    <property type="molecule type" value="Genomic_DNA"/>
</dbReference>
<dbReference type="OrthoDB" id="1936208at2759"/>
<evidence type="ECO:0000256" key="2">
    <source>
        <dbReference type="SAM" id="Phobius"/>
    </source>
</evidence>
<dbReference type="Proteomes" id="UP000192578">
    <property type="component" value="Unassembled WGS sequence"/>
</dbReference>
<evidence type="ECO:0000313" key="4">
    <source>
        <dbReference type="Proteomes" id="UP000192578"/>
    </source>
</evidence>
<dbReference type="AlphaFoldDB" id="A0A9X6NH24"/>
<protein>
    <submittedName>
        <fullName evidence="3">Uncharacterized protein</fullName>
    </submittedName>
</protein>
<keyword evidence="4" id="KW-1185">Reference proteome</keyword>
<dbReference type="PANTHER" id="PTHR23302:SF24">
    <property type="entry name" value="TMC DOMAIN-CONTAINING PROTEIN"/>
    <property type="match status" value="1"/>
</dbReference>
<keyword evidence="2" id="KW-1133">Transmembrane helix</keyword>
<name>A0A9X6NH24_HYPEX</name>
<feature type="compositionally biased region" description="Polar residues" evidence="1">
    <location>
        <begin position="18"/>
        <end position="45"/>
    </location>
</feature>
<keyword evidence="2" id="KW-0472">Membrane</keyword>
<dbReference type="PANTHER" id="PTHR23302">
    <property type="entry name" value="TRANSMEMBRANE CHANNEL-RELATED"/>
    <property type="match status" value="1"/>
</dbReference>
<gene>
    <name evidence="3" type="ORF">BV898_18273</name>
</gene>
<dbReference type="GO" id="GO:0008381">
    <property type="term" value="F:mechanosensitive monoatomic ion channel activity"/>
    <property type="evidence" value="ECO:0007669"/>
    <property type="project" value="TreeGrafter"/>
</dbReference>
<feature type="region of interest" description="Disordered" evidence="1">
    <location>
        <begin position="1"/>
        <end position="76"/>
    </location>
</feature>
<organism evidence="3 4">
    <name type="scientific">Hypsibius exemplaris</name>
    <name type="common">Freshwater tardigrade</name>
    <dbReference type="NCBI Taxonomy" id="2072580"/>
    <lineage>
        <taxon>Eukaryota</taxon>
        <taxon>Metazoa</taxon>
        <taxon>Ecdysozoa</taxon>
        <taxon>Tardigrada</taxon>
        <taxon>Eutardigrada</taxon>
        <taxon>Parachela</taxon>
        <taxon>Hypsibioidea</taxon>
        <taxon>Hypsibiidae</taxon>
        <taxon>Hypsibius</taxon>
    </lineage>
</organism>
<feature type="compositionally biased region" description="Acidic residues" evidence="1">
    <location>
        <begin position="49"/>
        <end position="59"/>
    </location>
</feature>
<accession>A0A9X6NH24</accession>
<evidence type="ECO:0000313" key="3">
    <source>
        <dbReference type="EMBL" id="OWA53852.1"/>
    </source>
</evidence>